<evidence type="ECO:0000256" key="2">
    <source>
        <dbReference type="ARBA" id="ARBA00023264"/>
    </source>
</evidence>
<feature type="region of interest" description="Disordered" evidence="4">
    <location>
        <begin position="32"/>
        <end position="51"/>
    </location>
</feature>
<feature type="compositionally biased region" description="Polar residues" evidence="4">
    <location>
        <begin position="37"/>
        <end position="51"/>
    </location>
</feature>
<sequence length="457" mass="52170">MTSEIDSSFAALNINRHVFDDTDNIRTYEKDFKRNNPSEVQSPRHSPSSSELKNIFAKFDVASKQISPEILEKTRDLCAKYLGGAWTKISSAEFHVKAITGGMSNLLFLVNLPSHVKPIGTEPDSALLRIHGQSDVEQLLSESVIFTMLSERHLGPKLLGVFPGGRFEQFIPSRCLQCEEIAYPTMSSIVGNLLARVHTLDVPITKEPNMIALAESWLSKLRLTESGRREWELKPVKAKVDMEALPATFSCESLAKEMALVKRCLSASGSPIVFCHNDLQEGNVLLYNKFEYTSEGTLRNTVPLGADEEPLVLIDFEYASYNYRGFDLGNHFCEYGIDYDCNEPPCYKIHNERFPSSEERRRFLSAYIDEVYKLRDSDDNPHFPLDLVTGDKEKDLETLVEESLRFMGVSHFFWTIWSLLQAEEGIVEDFDFHSYALDRLSLYFHNKKNLLKYVERD</sequence>
<keyword evidence="1" id="KW-0443">Lipid metabolism</keyword>
<dbReference type="Proteomes" id="UP001175271">
    <property type="component" value="Unassembled WGS sequence"/>
</dbReference>
<protein>
    <recommendedName>
        <fullName evidence="7">Choline/ethanolamine kinase</fullName>
    </recommendedName>
</protein>
<evidence type="ECO:0000256" key="3">
    <source>
        <dbReference type="ARBA" id="ARBA00038211"/>
    </source>
</evidence>
<dbReference type="PANTHER" id="PTHR22603">
    <property type="entry name" value="CHOLINE/ETHANOALAMINE KINASE"/>
    <property type="match status" value="1"/>
</dbReference>
<name>A0AA39H2Y4_9BILA</name>
<dbReference type="PANTHER" id="PTHR22603:SF93">
    <property type="entry name" value="RE24176P"/>
    <property type="match status" value="1"/>
</dbReference>
<dbReference type="EMBL" id="JAUCMV010000005">
    <property type="protein sequence ID" value="KAK0398250.1"/>
    <property type="molecule type" value="Genomic_DNA"/>
</dbReference>
<gene>
    <name evidence="5" type="ORF">QR680_002498</name>
</gene>
<evidence type="ECO:0000256" key="4">
    <source>
        <dbReference type="SAM" id="MobiDB-lite"/>
    </source>
</evidence>
<keyword evidence="2" id="KW-1208">Phospholipid metabolism</keyword>
<dbReference type="GO" id="GO:0005737">
    <property type="term" value="C:cytoplasm"/>
    <property type="evidence" value="ECO:0007669"/>
    <property type="project" value="TreeGrafter"/>
</dbReference>
<reference evidence="5" key="1">
    <citation type="submission" date="2023-06" db="EMBL/GenBank/DDBJ databases">
        <title>Genomic analysis of the entomopathogenic nematode Steinernema hermaphroditum.</title>
        <authorList>
            <person name="Schwarz E.M."/>
            <person name="Heppert J.K."/>
            <person name="Baniya A."/>
            <person name="Schwartz H.T."/>
            <person name="Tan C.-H."/>
            <person name="Antoshechkin I."/>
            <person name="Sternberg P.W."/>
            <person name="Goodrich-Blair H."/>
            <person name="Dillman A.R."/>
        </authorList>
    </citation>
    <scope>NUCLEOTIDE SEQUENCE</scope>
    <source>
        <strain evidence="5">PS9179</strain>
        <tissue evidence="5">Whole animal</tissue>
    </source>
</reference>
<dbReference type="InterPro" id="IPR011009">
    <property type="entry name" value="Kinase-like_dom_sf"/>
</dbReference>
<evidence type="ECO:0008006" key="7">
    <source>
        <dbReference type="Google" id="ProtNLM"/>
    </source>
</evidence>
<organism evidence="5 6">
    <name type="scientific">Steinernema hermaphroditum</name>
    <dbReference type="NCBI Taxonomy" id="289476"/>
    <lineage>
        <taxon>Eukaryota</taxon>
        <taxon>Metazoa</taxon>
        <taxon>Ecdysozoa</taxon>
        <taxon>Nematoda</taxon>
        <taxon>Chromadorea</taxon>
        <taxon>Rhabditida</taxon>
        <taxon>Tylenchina</taxon>
        <taxon>Panagrolaimomorpha</taxon>
        <taxon>Strongyloidoidea</taxon>
        <taxon>Steinernematidae</taxon>
        <taxon>Steinernema</taxon>
    </lineage>
</organism>
<proteinExistence type="inferred from homology"/>
<dbReference type="GO" id="GO:0006646">
    <property type="term" value="P:phosphatidylethanolamine biosynthetic process"/>
    <property type="evidence" value="ECO:0007669"/>
    <property type="project" value="TreeGrafter"/>
</dbReference>
<comment type="caution">
    <text evidence="5">The sequence shown here is derived from an EMBL/GenBank/DDBJ whole genome shotgun (WGS) entry which is preliminary data.</text>
</comment>
<dbReference type="AlphaFoldDB" id="A0AA39H2Y4"/>
<evidence type="ECO:0000256" key="1">
    <source>
        <dbReference type="ARBA" id="ARBA00023209"/>
    </source>
</evidence>
<dbReference type="GO" id="GO:0004103">
    <property type="term" value="F:choline kinase activity"/>
    <property type="evidence" value="ECO:0007669"/>
    <property type="project" value="TreeGrafter"/>
</dbReference>
<dbReference type="Pfam" id="PF01633">
    <property type="entry name" value="Choline_kinase"/>
    <property type="match status" value="1"/>
</dbReference>
<keyword evidence="6" id="KW-1185">Reference proteome</keyword>
<evidence type="ECO:0000313" key="6">
    <source>
        <dbReference type="Proteomes" id="UP001175271"/>
    </source>
</evidence>
<dbReference type="GO" id="GO:0004305">
    <property type="term" value="F:ethanolamine kinase activity"/>
    <property type="evidence" value="ECO:0007669"/>
    <property type="project" value="TreeGrafter"/>
</dbReference>
<keyword evidence="1" id="KW-0444">Lipid biosynthesis</keyword>
<accession>A0AA39H2Y4</accession>
<dbReference type="Gene3D" id="3.30.200.20">
    <property type="entry name" value="Phosphorylase Kinase, domain 1"/>
    <property type="match status" value="1"/>
</dbReference>
<dbReference type="CDD" id="cd05156">
    <property type="entry name" value="ChoK_euk"/>
    <property type="match status" value="1"/>
</dbReference>
<keyword evidence="1" id="KW-0594">Phospholipid biosynthesis</keyword>
<dbReference type="SUPFAM" id="SSF56112">
    <property type="entry name" value="Protein kinase-like (PK-like)"/>
    <property type="match status" value="1"/>
</dbReference>
<comment type="similarity">
    <text evidence="3">Belongs to the choline/ethanolamine kinase family.</text>
</comment>
<dbReference type="Gene3D" id="3.90.1200.10">
    <property type="match status" value="1"/>
</dbReference>
<evidence type="ECO:0000313" key="5">
    <source>
        <dbReference type="EMBL" id="KAK0398250.1"/>
    </source>
</evidence>